<dbReference type="OrthoDB" id="3040823at2759"/>
<gene>
    <name evidence="1" type="ORF">FIBSPDRAFT_1006361</name>
</gene>
<evidence type="ECO:0000313" key="2">
    <source>
        <dbReference type="Proteomes" id="UP000076532"/>
    </source>
</evidence>
<reference evidence="1 2" key="1">
    <citation type="journal article" date="2016" name="Mol. Biol. Evol.">
        <title>Comparative Genomics of Early-Diverging Mushroom-Forming Fungi Provides Insights into the Origins of Lignocellulose Decay Capabilities.</title>
        <authorList>
            <person name="Nagy L.G."/>
            <person name="Riley R."/>
            <person name="Tritt A."/>
            <person name="Adam C."/>
            <person name="Daum C."/>
            <person name="Floudas D."/>
            <person name="Sun H."/>
            <person name="Yadav J.S."/>
            <person name="Pangilinan J."/>
            <person name="Larsson K.H."/>
            <person name="Matsuura K."/>
            <person name="Barry K."/>
            <person name="Labutti K."/>
            <person name="Kuo R."/>
            <person name="Ohm R.A."/>
            <person name="Bhattacharya S.S."/>
            <person name="Shirouzu T."/>
            <person name="Yoshinaga Y."/>
            <person name="Martin F.M."/>
            <person name="Grigoriev I.V."/>
            <person name="Hibbett D.S."/>
        </authorList>
    </citation>
    <scope>NUCLEOTIDE SEQUENCE [LARGE SCALE GENOMIC DNA]</scope>
    <source>
        <strain evidence="1 2">CBS 109695</strain>
    </source>
</reference>
<keyword evidence="2" id="KW-1185">Reference proteome</keyword>
<accession>A0A167VJJ6</accession>
<dbReference type="AlphaFoldDB" id="A0A167VJJ6"/>
<dbReference type="EMBL" id="KV417863">
    <property type="protein sequence ID" value="KZP05081.1"/>
    <property type="molecule type" value="Genomic_DNA"/>
</dbReference>
<proteinExistence type="predicted"/>
<name>A0A167VJJ6_9AGAM</name>
<sequence length="592" mass="66619">MEQQYDVVRTAEVKFESNSSNTPCLYNICSSKIVVQLISLSEMKSYISQINPDPTDHDDLESYWEHLLLGWMKFVAPLTSSSVDGSTVEATQKAFLRGRYQVFVNMFTIFLNDNNSSPLSEIVASYPGILSMRADMWLREGMDEGEVKGFPSGCFVQYRYGKEKQGITAKVISMCGTAEGAVHVASQRIERNIGQAQPDYDQLAVDLTHFTNHILVGAEDSPFASVMYASSGVAHTLMLAWDIIISSSPAAFKNVDSRDKSLDACMDATFHLLRYSPHGYDRMLDILRQGFFPILIKFISSIYSSSKLHEISLAMQGAGFTLQMILSPAIIHRDLFSLIGRSMAAIPSRENILLLKHPSIKHYWAELIKLLDERKRVYKKMKKSPRTVILCGNAKVSCVDLSYPSLNFLSHVGVCDIYATTNPAHPVFQMTRPLPFLDFVRLEGSYSNIKIMDADKRDALFPFSDDHSLYDEWRRLFIIGRGAWPVLVAIARGANGAVQLMTGITHNLSVDSGKPIYMPGQNWEGLCTEFQKFVAWNGWRDVHEGLCASTHYFPVSRAPISKVNNAPVFQRNPIIFWVQRALVYQMQMGCSQ</sequence>
<dbReference type="Proteomes" id="UP000076532">
    <property type="component" value="Unassembled WGS sequence"/>
</dbReference>
<organism evidence="1 2">
    <name type="scientific">Athelia psychrophila</name>
    <dbReference type="NCBI Taxonomy" id="1759441"/>
    <lineage>
        <taxon>Eukaryota</taxon>
        <taxon>Fungi</taxon>
        <taxon>Dikarya</taxon>
        <taxon>Basidiomycota</taxon>
        <taxon>Agaricomycotina</taxon>
        <taxon>Agaricomycetes</taxon>
        <taxon>Agaricomycetidae</taxon>
        <taxon>Atheliales</taxon>
        <taxon>Atheliaceae</taxon>
        <taxon>Athelia</taxon>
    </lineage>
</organism>
<protein>
    <submittedName>
        <fullName evidence="1">Uncharacterized protein</fullName>
    </submittedName>
</protein>
<evidence type="ECO:0000313" key="1">
    <source>
        <dbReference type="EMBL" id="KZP05081.1"/>
    </source>
</evidence>